<feature type="region of interest" description="Disordered" evidence="1">
    <location>
        <begin position="736"/>
        <end position="965"/>
    </location>
</feature>
<feature type="region of interest" description="Disordered" evidence="1">
    <location>
        <begin position="503"/>
        <end position="609"/>
    </location>
</feature>
<sequence length="965" mass="102462">MPSMALNAAFPTSPLSRSALMGDTFLSAGSGDESMGDLRSRPLARRRPPSASNSTSPYRSPLASSSRSSSPSSSNWLPKRMPSSASSPVLLQHGHMLSSTVPATPRPGRRRSSNHYSTSPTPNRPLIGSYSESLLSGRMSTNPSIPFPFQAELGVLGAAEGETPRHLKVDFDARFYAMPEDSGSSRLASHWSQPSYSSSPSPRSFSASYLAACTPSTPGPSSFASPSTQNVSSAPYVGTIDLDAHYHSILSSSLAASRHTMPLVPPVFPGYEVPPRGQVQLLVKNTNLQSAVKLFLVPYDLKDMPTSTKTFIRKKICVETLPLRDAGQPGPARRKRHSFDAAGVLGERLKPMESLKYAVHLQFVCVPGNTFRPKKAKKTATAPNWMQPDAGVAQHSHSDFICSERSGVENSASPNPEPAPRYFLYRSIRVVFSPRPPEKEDIVKTYIETPAGLMPEDVYVASQHRAPEGDHTVPQKVQEQSYSTFSGNSEEWEVLRKKVVRSRKEWKMSGSRGRKNRAESQDPDVSSISLASTAEAESADTSAISIPGEPFVMDDEEMRAGPDGDWSMGEHEHHPTSPPADVYAPNPDPNGELWQAPAESEEENQIQDGAQQRWDSLTSAHHGHVVNATPPPEDLHVRSTEYVGQPSRTLRRQRSRTITPNPDQNARDAAAARRSMLPPSARSLPVSPGMSSRRPASPATAAPSATSTVNGRPASPSPFAPAFSLQRISIRPSSPALAATTPTNVSGVTSPGPNSSLTISATPHSPGERGSSLGLGSTPTSGGGGGGSNSHSASVGRGGLPYPYLRAGWGSSTDRLDLQSQTQTQVQLQVGGSEADTVRASSPAPRGSGSRMALSRNPGSSGTLTSSSASAAASARTLRRRKSRTGRSSSSSSDSGSEDETKQGRSSQRKAESEVEASRATGAEEIDDDQALLEMWHSSLSLTRRGGNGSAGGGGSAAGQEVSGV</sequence>
<dbReference type="AlphaFoldDB" id="A0A316U2B1"/>
<feature type="compositionally biased region" description="Basic and acidic residues" evidence="1">
    <location>
        <begin position="558"/>
        <end position="575"/>
    </location>
</feature>
<gene>
    <name evidence="3" type="ORF">BCV69DRAFT_313659</name>
</gene>
<feature type="compositionally biased region" description="Low complexity" evidence="1">
    <location>
        <begin position="691"/>
        <end position="708"/>
    </location>
</feature>
<dbReference type="PANTHER" id="PTHR13199:SF11">
    <property type="entry name" value="PROTEIN ATOSSA"/>
    <property type="match status" value="1"/>
</dbReference>
<dbReference type="EMBL" id="KZ819331">
    <property type="protein sequence ID" value="PWN19397.1"/>
    <property type="molecule type" value="Genomic_DNA"/>
</dbReference>
<feature type="region of interest" description="Disordered" evidence="1">
    <location>
        <begin position="23"/>
        <end position="130"/>
    </location>
</feature>
<feature type="compositionally biased region" description="Low complexity" evidence="1">
    <location>
        <begin position="526"/>
        <end position="545"/>
    </location>
</feature>
<accession>A0A316U2B1</accession>
<dbReference type="Pfam" id="PF13889">
    <property type="entry name" value="Chromosome_seg"/>
    <property type="match status" value="1"/>
</dbReference>
<dbReference type="InterPro" id="IPR051506">
    <property type="entry name" value="ATOS_Transcription_Regulators"/>
</dbReference>
<dbReference type="PANTHER" id="PTHR13199">
    <property type="entry name" value="GH03947P"/>
    <property type="match status" value="1"/>
</dbReference>
<dbReference type="InterPro" id="IPR033473">
    <property type="entry name" value="Atos-like_C"/>
</dbReference>
<evidence type="ECO:0000256" key="1">
    <source>
        <dbReference type="SAM" id="MobiDB-lite"/>
    </source>
</evidence>
<evidence type="ECO:0000313" key="4">
    <source>
        <dbReference type="Proteomes" id="UP000245942"/>
    </source>
</evidence>
<evidence type="ECO:0000313" key="3">
    <source>
        <dbReference type="EMBL" id="PWN19397.1"/>
    </source>
</evidence>
<dbReference type="GeneID" id="37016787"/>
<feature type="compositionally biased region" description="Low complexity" evidence="1">
    <location>
        <begin position="770"/>
        <end position="780"/>
    </location>
</feature>
<feature type="domain" description="Atos-like conserved" evidence="2">
    <location>
        <begin position="126"/>
        <end position="210"/>
    </location>
</feature>
<evidence type="ECO:0000259" key="2">
    <source>
        <dbReference type="SMART" id="SM01177"/>
    </source>
</evidence>
<feature type="compositionally biased region" description="Low complexity" evidence="1">
    <location>
        <begin position="859"/>
        <end position="876"/>
    </location>
</feature>
<reference evidence="3 4" key="1">
    <citation type="journal article" date="2018" name="Mol. Biol. Evol.">
        <title>Broad Genomic Sampling Reveals a Smut Pathogenic Ancestry of the Fungal Clade Ustilaginomycotina.</title>
        <authorList>
            <person name="Kijpornyongpan T."/>
            <person name="Mondo S.J."/>
            <person name="Barry K."/>
            <person name="Sandor L."/>
            <person name="Lee J."/>
            <person name="Lipzen A."/>
            <person name="Pangilinan J."/>
            <person name="LaButti K."/>
            <person name="Hainaut M."/>
            <person name="Henrissat B."/>
            <person name="Grigoriev I.V."/>
            <person name="Spatafora J.W."/>
            <person name="Aime M.C."/>
        </authorList>
    </citation>
    <scope>NUCLEOTIDE SEQUENCE [LARGE SCALE GENOMIC DNA]</scope>
    <source>
        <strain evidence="3 4">MCA 4718</strain>
    </source>
</reference>
<feature type="compositionally biased region" description="Low complexity" evidence="1">
    <location>
        <begin position="818"/>
        <end position="833"/>
    </location>
</feature>
<feature type="compositionally biased region" description="Polar residues" evidence="1">
    <location>
        <begin position="740"/>
        <end position="763"/>
    </location>
</feature>
<feature type="compositionally biased region" description="Basic and acidic residues" evidence="1">
    <location>
        <begin position="899"/>
        <end position="917"/>
    </location>
</feature>
<feature type="compositionally biased region" description="Gly residues" evidence="1">
    <location>
        <begin position="946"/>
        <end position="957"/>
    </location>
</feature>
<dbReference type="InterPro" id="IPR025261">
    <property type="entry name" value="Atos-like_cons_dom"/>
</dbReference>
<organism evidence="3 4">
    <name type="scientific">Pseudomicrostroma glucosiphilum</name>
    <dbReference type="NCBI Taxonomy" id="1684307"/>
    <lineage>
        <taxon>Eukaryota</taxon>
        <taxon>Fungi</taxon>
        <taxon>Dikarya</taxon>
        <taxon>Basidiomycota</taxon>
        <taxon>Ustilaginomycotina</taxon>
        <taxon>Exobasidiomycetes</taxon>
        <taxon>Microstromatales</taxon>
        <taxon>Microstromatales incertae sedis</taxon>
        <taxon>Pseudomicrostroma</taxon>
    </lineage>
</organism>
<dbReference type="Proteomes" id="UP000245942">
    <property type="component" value="Unassembled WGS sequence"/>
</dbReference>
<feature type="compositionally biased region" description="Low complexity" evidence="1">
    <location>
        <begin position="886"/>
        <end position="895"/>
    </location>
</feature>
<keyword evidence="4" id="KW-1185">Reference proteome</keyword>
<name>A0A316U2B1_9BASI</name>
<feature type="region of interest" description="Disordered" evidence="1">
    <location>
        <begin position="622"/>
        <end position="720"/>
    </location>
</feature>
<dbReference type="Pfam" id="PF13915">
    <property type="entry name" value="DUF4210"/>
    <property type="match status" value="1"/>
</dbReference>
<proteinExistence type="predicted"/>
<dbReference type="RefSeq" id="XP_025346557.1">
    <property type="nucleotide sequence ID" value="XM_025495053.1"/>
</dbReference>
<protein>
    <recommendedName>
        <fullName evidence="2">Atos-like conserved domain-containing protein</fullName>
    </recommendedName>
</protein>
<feature type="compositionally biased region" description="Low complexity" evidence="1">
    <location>
        <begin position="49"/>
        <end position="74"/>
    </location>
</feature>
<dbReference type="SMART" id="SM01177">
    <property type="entry name" value="DUF4210"/>
    <property type="match status" value="1"/>
</dbReference>
<dbReference type="OrthoDB" id="8625101at2759"/>